<dbReference type="EC" id="3.6.1.5" evidence="2"/>
<dbReference type="FunFam" id="2.120.10.100:FF:000001">
    <property type="entry name" value="Soluble calcium-activated nucleotidase 1"/>
    <property type="match status" value="1"/>
</dbReference>
<gene>
    <name evidence="13" type="primary">CANT1</name>
</gene>
<keyword evidence="4 11" id="KW-0479">Metal-binding</keyword>
<evidence type="ECO:0000256" key="7">
    <source>
        <dbReference type="ARBA" id="ARBA00023240"/>
    </source>
</evidence>
<dbReference type="Pfam" id="PF06079">
    <property type="entry name" value="Apyrase"/>
    <property type="match status" value="1"/>
</dbReference>
<feature type="binding site" evidence="11">
    <location>
        <position position="148"/>
    </location>
    <ligand>
        <name>Ca(2+)</name>
        <dbReference type="ChEBI" id="CHEBI:29108"/>
    </ligand>
</feature>
<evidence type="ECO:0000256" key="1">
    <source>
        <dbReference type="ARBA" id="ARBA00001913"/>
    </source>
</evidence>
<feature type="binding site" evidence="11">
    <location>
        <position position="149"/>
    </location>
    <ligand>
        <name>Ca(2+)</name>
        <dbReference type="ChEBI" id="CHEBI:29108"/>
    </ligand>
</feature>
<comment type="catalytic activity">
    <reaction evidence="9">
        <text>a ribonucleoside 5'-triphosphate + 2 H2O = a ribonucleoside 5'-phosphate + 2 phosphate + 2 H(+)</text>
        <dbReference type="Rhea" id="RHEA:36795"/>
        <dbReference type="ChEBI" id="CHEBI:15377"/>
        <dbReference type="ChEBI" id="CHEBI:15378"/>
        <dbReference type="ChEBI" id="CHEBI:43474"/>
        <dbReference type="ChEBI" id="CHEBI:58043"/>
        <dbReference type="ChEBI" id="CHEBI:61557"/>
        <dbReference type="EC" id="3.6.1.5"/>
    </reaction>
    <physiologicalReaction direction="left-to-right" evidence="9">
        <dbReference type="Rhea" id="RHEA:36796"/>
    </physiologicalReaction>
</comment>
<dbReference type="GO" id="GO:0045134">
    <property type="term" value="F:UDP phosphatase activity"/>
    <property type="evidence" value="ECO:0007669"/>
    <property type="project" value="TreeGrafter"/>
</dbReference>
<evidence type="ECO:0000256" key="4">
    <source>
        <dbReference type="ARBA" id="ARBA00022723"/>
    </source>
</evidence>
<proteinExistence type="evidence at transcript level"/>
<dbReference type="AlphaFoldDB" id="C1C2A8"/>
<feature type="binding site" evidence="11">
    <location>
        <position position="199"/>
    </location>
    <ligand>
        <name>Ca(2+)</name>
        <dbReference type="ChEBI" id="CHEBI:29108"/>
    </ligand>
</feature>
<dbReference type="InterPro" id="IPR036258">
    <property type="entry name" value="Apyrase_sf"/>
</dbReference>
<accession>C1C2A8</accession>
<keyword evidence="5" id="KW-0378">Hydrolase</keyword>
<dbReference type="PANTHER" id="PTHR13023">
    <property type="entry name" value="APYRASE"/>
    <property type="match status" value="1"/>
</dbReference>
<keyword evidence="12" id="KW-0812">Transmembrane</keyword>
<feature type="binding site" evidence="11">
    <location>
        <position position="334"/>
    </location>
    <ligand>
        <name>Ca(2+)</name>
        <dbReference type="ChEBI" id="CHEBI:29108"/>
    </ligand>
</feature>
<evidence type="ECO:0000256" key="3">
    <source>
        <dbReference type="ARBA" id="ARBA00022442"/>
    </source>
</evidence>
<evidence type="ECO:0000256" key="6">
    <source>
        <dbReference type="ARBA" id="ARBA00022837"/>
    </source>
</evidence>
<keyword evidence="12" id="KW-1133">Transmembrane helix</keyword>
<dbReference type="SUPFAM" id="SSF101887">
    <property type="entry name" value="Apyrase"/>
    <property type="match status" value="1"/>
</dbReference>
<evidence type="ECO:0000256" key="11">
    <source>
        <dbReference type="PIRSR" id="PIRSR609283-1"/>
    </source>
</evidence>
<feature type="binding site" evidence="11">
    <location>
        <position position="385"/>
    </location>
    <ligand>
        <name>Ca(2+)</name>
        <dbReference type="ChEBI" id="CHEBI:29108"/>
    </ligand>
</feature>
<keyword evidence="6 11" id="KW-0106">Calcium</keyword>
<protein>
    <recommendedName>
        <fullName evidence="10">Apyrase</fullName>
        <ecNumber evidence="2">3.6.1.5</ecNumber>
    </recommendedName>
</protein>
<feature type="binding site" evidence="11">
    <location>
        <position position="268"/>
    </location>
    <ligand>
        <name>Ca(2+)</name>
        <dbReference type="ChEBI" id="CHEBI:29108"/>
    </ligand>
</feature>
<organism evidence="13">
    <name type="scientific">Caligus clemensi</name>
    <name type="common">Sea louse</name>
    <dbReference type="NCBI Taxonomy" id="344056"/>
    <lineage>
        <taxon>Eukaryota</taxon>
        <taxon>Metazoa</taxon>
        <taxon>Ecdysozoa</taxon>
        <taxon>Arthropoda</taxon>
        <taxon>Crustacea</taxon>
        <taxon>Multicrustacea</taxon>
        <taxon>Hexanauplia</taxon>
        <taxon>Copepoda</taxon>
        <taxon>Siphonostomatoida</taxon>
        <taxon>Caligidae</taxon>
        <taxon>Caligus</taxon>
    </lineage>
</organism>
<dbReference type="GO" id="GO:0004050">
    <property type="term" value="F:apyrase activity"/>
    <property type="evidence" value="ECO:0007669"/>
    <property type="project" value="UniProtKB-EC"/>
</dbReference>
<evidence type="ECO:0000256" key="5">
    <source>
        <dbReference type="ARBA" id="ARBA00022801"/>
    </source>
</evidence>
<sequence>MKKRGEKVVALEGSLWPSSKTRIRMKNSTLFCNFPGLVLLAFLGLLSLYFINYTLFYKGSEDRHLAYNSTYPLSPPLSVPEGGTSYTIGIITDLDTDSKNGSNSWRSFFKRGKLIQYSGGQRYKVSFDNELTEIRSKLSYGGRGMELSELVVFDGQLYSCDDRTGVVYRLLFGSKGITPVAWVILPDGNGDEAKGFKCEWMTVKDEHLIIGGLGKEWTTSDGVVLNHNPMYIKRISANGAVEHIDWYETYISVRKAAGIESPGYMIHEAIEWSPIHGRWFFLPRRASMEKYDDVIDEEKGTNFLLKMKPDHYADVQVLRVGGSEKIQFPSHGFSCFKFIPGTKNRHILALKSQEFKGSIASYIMVLDYNGNILLPEIKIGDFKFEGVEFI</sequence>
<comment type="similarity">
    <text evidence="8">Belongs to the apyrase family.</text>
</comment>
<reference evidence="13" key="1">
    <citation type="submission" date="2009-03" db="EMBL/GenBank/DDBJ databases">
        <title>Caligus clemensi ESTs and full-length cDNAs.</title>
        <authorList>
            <person name="Yasuike M."/>
            <person name="von Schalburg K."/>
            <person name="Cooper G."/>
            <person name="Leong J."/>
            <person name="Jones S.R.M."/>
            <person name="Koop B.F."/>
        </authorList>
    </citation>
    <scope>NUCLEOTIDE SEQUENCE</scope>
    <source>
        <tissue evidence="13">Whole</tissue>
    </source>
</reference>
<evidence type="ECO:0000256" key="8">
    <source>
        <dbReference type="ARBA" id="ARBA00025738"/>
    </source>
</evidence>
<evidence type="ECO:0000256" key="9">
    <source>
        <dbReference type="ARBA" id="ARBA00047297"/>
    </source>
</evidence>
<evidence type="ECO:0000256" key="10">
    <source>
        <dbReference type="ARBA" id="ARBA00074431"/>
    </source>
</evidence>
<keyword evidence="3" id="KW-1201">Platelet aggregation inhibiting toxin</keyword>
<dbReference type="GO" id="GO:0030166">
    <property type="term" value="P:proteoglycan biosynthetic process"/>
    <property type="evidence" value="ECO:0007669"/>
    <property type="project" value="TreeGrafter"/>
</dbReference>
<keyword evidence="7" id="KW-0800">Toxin</keyword>
<evidence type="ECO:0000256" key="2">
    <source>
        <dbReference type="ARBA" id="ARBA00012148"/>
    </source>
</evidence>
<dbReference type="EMBL" id="BT080987">
    <property type="protein sequence ID" value="ACO15411.1"/>
    <property type="molecule type" value="mRNA"/>
</dbReference>
<dbReference type="GO" id="GO:0005509">
    <property type="term" value="F:calcium ion binding"/>
    <property type="evidence" value="ECO:0007669"/>
    <property type="project" value="InterPro"/>
</dbReference>
<evidence type="ECO:0000256" key="12">
    <source>
        <dbReference type="SAM" id="Phobius"/>
    </source>
</evidence>
<dbReference type="GO" id="GO:0004382">
    <property type="term" value="F:GDP phosphatase activity"/>
    <property type="evidence" value="ECO:0007669"/>
    <property type="project" value="TreeGrafter"/>
</dbReference>
<dbReference type="Gene3D" id="2.120.10.100">
    <property type="entry name" value="Apyrase"/>
    <property type="match status" value="1"/>
</dbReference>
<evidence type="ECO:0000313" key="13">
    <source>
        <dbReference type="EMBL" id="ACO15411.1"/>
    </source>
</evidence>
<name>C1C2A8_CALCM</name>
<keyword evidence="12" id="KW-0472">Membrane</keyword>
<feature type="transmembrane region" description="Helical" evidence="12">
    <location>
        <begin position="30"/>
        <end position="51"/>
    </location>
</feature>
<dbReference type="InterPro" id="IPR009283">
    <property type="entry name" value="Apyrase"/>
</dbReference>
<comment type="cofactor">
    <cofactor evidence="1 11">
        <name>Ca(2+)</name>
        <dbReference type="ChEBI" id="CHEBI:29108"/>
    </cofactor>
</comment>
<keyword evidence="7" id="KW-1199">Hemostasis impairing toxin</keyword>
<dbReference type="PANTHER" id="PTHR13023:SF3">
    <property type="entry name" value="SOLUBLE CALCIUM-ACTIVATED NUCLEOTIDASE 1"/>
    <property type="match status" value="1"/>
</dbReference>